<protein>
    <submittedName>
        <fullName evidence="2">Uncharacterized protein</fullName>
    </submittedName>
</protein>
<evidence type="ECO:0000313" key="2">
    <source>
        <dbReference type="EMBL" id="CAI9958945.1"/>
    </source>
</evidence>
<reference evidence="3 4" key="2">
    <citation type="submission" date="2024-07" db="EMBL/GenBank/DDBJ databases">
        <authorList>
            <person name="Akdeniz Z."/>
        </authorList>
    </citation>
    <scope>NUCLEOTIDE SEQUENCE [LARGE SCALE GENOMIC DNA]</scope>
</reference>
<name>A0AA86UI07_9EUKA</name>
<sequence>MTSLENLPDQPSVAPSSPRSLLAFKKASIAPQDIIYHPLQYYELKYPDPRIARVHYDKAELQRQQDVGSVLQQYRTILAQGISEAEFYLMGQPSQLKQLVGKFSKEKELDGSAMSRATEIAEKAISRSLQREAEVEEFLDRKAKERALKADEASRRLRELEQLQAEKIEQQRKEMEIKNKAYQEARDAREQAMKQENERMFREQQEKMKIVEEKVAGYKLQKSIDAGRNKEINDMRRSQAIVQFKTALQIKEEKQKMKQMEEERKIEENKKLQAEIIEQQKQKLEQKFVESKIKMEQFEKEVEKRKQLQQQAVEKRQQKAAELIESERAEKVRKLREQAEERVKMQESFKEMNAKRELEKRKHVEEKNTKQKENFTDYYNTVLIVDKLKQEQKKIDQDNRRKQAQRQVEQAMFVKQQKSLEMKKKLEIISQEKQAQEEQINAIIAAKAKIQAKKQLEEMERVYYKKEKRCQSQTNLVRSNASTM</sequence>
<keyword evidence="4" id="KW-1185">Reference proteome</keyword>
<reference evidence="2" key="1">
    <citation type="submission" date="2023-06" db="EMBL/GenBank/DDBJ databases">
        <authorList>
            <person name="Kurt Z."/>
        </authorList>
    </citation>
    <scope>NUCLEOTIDE SEQUENCE</scope>
</reference>
<organism evidence="2">
    <name type="scientific">Hexamita inflata</name>
    <dbReference type="NCBI Taxonomy" id="28002"/>
    <lineage>
        <taxon>Eukaryota</taxon>
        <taxon>Metamonada</taxon>
        <taxon>Diplomonadida</taxon>
        <taxon>Hexamitidae</taxon>
        <taxon>Hexamitinae</taxon>
        <taxon>Hexamita</taxon>
    </lineage>
</organism>
<evidence type="ECO:0000313" key="4">
    <source>
        <dbReference type="Proteomes" id="UP001642409"/>
    </source>
</evidence>
<gene>
    <name evidence="2" type="ORF">HINF_LOCUS46590</name>
    <name evidence="3" type="ORF">HINF_LOCUS63104</name>
</gene>
<dbReference type="EMBL" id="CAXDID020000392">
    <property type="protein sequence ID" value="CAL6086316.1"/>
    <property type="molecule type" value="Genomic_DNA"/>
</dbReference>
<keyword evidence="1" id="KW-0175">Coiled coil</keyword>
<dbReference type="Proteomes" id="UP001642409">
    <property type="component" value="Unassembled WGS sequence"/>
</dbReference>
<feature type="coiled-coil region" evidence="1">
    <location>
        <begin position="250"/>
        <end position="469"/>
    </location>
</feature>
<comment type="caution">
    <text evidence="2">The sequence shown here is derived from an EMBL/GenBank/DDBJ whole genome shotgun (WGS) entry which is preliminary data.</text>
</comment>
<feature type="coiled-coil region" evidence="1">
    <location>
        <begin position="143"/>
        <end position="221"/>
    </location>
</feature>
<proteinExistence type="predicted"/>
<dbReference type="EMBL" id="CATOUU010000911">
    <property type="protein sequence ID" value="CAI9958945.1"/>
    <property type="molecule type" value="Genomic_DNA"/>
</dbReference>
<dbReference type="AlphaFoldDB" id="A0AA86UI07"/>
<accession>A0AA86UI07</accession>
<evidence type="ECO:0000313" key="3">
    <source>
        <dbReference type="EMBL" id="CAL6086316.1"/>
    </source>
</evidence>
<evidence type="ECO:0000256" key="1">
    <source>
        <dbReference type="SAM" id="Coils"/>
    </source>
</evidence>